<organism evidence="1 2">
    <name type="scientific">Symbiodinium natans</name>
    <dbReference type="NCBI Taxonomy" id="878477"/>
    <lineage>
        <taxon>Eukaryota</taxon>
        <taxon>Sar</taxon>
        <taxon>Alveolata</taxon>
        <taxon>Dinophyceae</taxon>
        <taxon>Suessiales</taxon>
        <taxon>Symbiodiniaceae</taxon>
        <taxon>Symbiodinium</taxon>
    </lineage>
</organism>
<evidence type="ECO:0000313" key="1">
    <source>
        <dbReference type="EMBL" id="CAE7540023.1"/>
    </source>
</evidence>
<dbReference type="EMBL" id="CAJNDS010002600">
    <property type="protein sequence ID" value="CAE7540023.1"/>
    <property type="molecule type" value="Genomic_DNA"/>
</dbReference>
<sequence length="196" mass="22832">MRWAGDPLLEKVIRSQMWYIQQSFAGWAHFPEHAAKEMNHTLVRDLLLHFHSSDFNVHSSSFYLMLSFADDWMPHVQEAFGFGLLGLLDLLLLSPKEHWGRKKFILMVLESISPSLGSAQRQRWVDVLTRLLKQEDAREKQEVIISNIEIFYSADKDPRSTFPEADARLEEIQRSRSTTEAVRKSLFSMRFPLGQP</sequence>
<gene>
    <name evidence="1" type="ORF">SNAT2548_LOCUS30278</name>
</gene>
<evidence type="ECO:0000313" key="2">
    <source>
        <dbReference type="Proteomes" id="UP000604046"/>
    </source>
</evidence>
<name>A0A812TVB1_9DINO</name>
<proteinExistence type="predicted"/>
<reference evidence="1" key="1">
    <citation type="submission" date="2021-02" db="EMBL/GenBank/DDBJ databases">
        <authorList>
            <person name="Dougan E. K."/>
            <person name="Rhodes N."/>
            <person name="Thang M."/>
            <person name="Chan C."/>
        </authorList>
    </citation>
    <scope>NUCLEOTIDE SEQUENCE</scope>
</reference>
<dbReference type="Proteomes" id="UP000604046">
    <property type="component" value="Unassembled WGS sequence"/>
</dbReference>
<comment type="caution">
    <text evidence="1">The sequence shown here is derived from an EMBL/GenBank/DDBJ whole genome shotgun (WGS) entry which is preliminary data.</text>
</comment>
<accession>A0A812TVB1</accession>
<protein>
    <submittedName>
        <fullName evidence="1">Uncharacterized protein</fullName>
    </submittedName>
</protein>
<dbReference type="AlphaFoldDB" id="A0A812TVB1"/>
<keyword evidence="2" id="KW-1185">Reference proteome</keyword>